<organism evidence="2">
    <name type="scientific">bioreactor metagenome</name>
    <dbReference type="NCBI Taxonomy" id="1076179"/>
    <lineage>
        <taxon>unclassified sequences</taxon>
        <taxon>metagenomes</taxon>
        <taxon>ecological metagenomes</taxon>
    </lineage>
</organism>
<accession>A0A644THL5</accession>
<keyword evidence="1" id="KW-0472">Membrane</keyword>
<comment type="caution">
    <text evidence="2">The sequence shown here is derived from an EMBL/GenBank/DDBJ whole genome shotgun (WGS) entry which is preliminary data.</text>
</comment>
<dbReference type="EMBL" id="VSSQ01000029">
    <property type="protein sequence ID" value="MPL65732.1"/>
    <property type="molecule type" value="Genomic_DNA"/>
</dbReference>
<keyword evidence="1" id="KW-0812">Transmembrane</keyword>
<evidence type="ECO:0000256" key="1">
    <source>
        <dbReference type="SAM" id="Phobius"/>
    </source>
</evidence>
<dbReference type="AlphaFoldDB" id="A0A644THL5"/>
<feature type="transmembrane region" description="Helical" evidence="1">
    <location>
        <begin position="20"/>
        <end position="38"/>
    </location>
</feature>
<name>A0A644THL5_9ZZZZ</name>
<gene>
    <name evidence="2" type="ORF">SDC9_11396</name>
</gene>
<protein>
    <submittedName>
        <fullName evidence="2">Uncharacterized protein</fullName>
    </submittedName>
</protein>
<sequence>MFCHHHRHSHQRECNCGDSPLLKILVIGAILYVGLKAYHHHQIYHRASKAWVYLPRFYFYGKRKEPRL</sequence>
<evidence type="ECO:0000313" key="2">
    <source>
        <dbReference type="EMBL" id="MPL65732.1"/>
    </source>
</evidence>
<proteinExistence type="predicted"/>
<keyword evidence="1" id="KW-1133">Transmembrane helix</keyword>
<reference evidence="2" key="1">
    <citation type="submission" date="2019-08" db="EMBL/GenBank/DDBJ databases">
        <authorList>
            <person name="Kucharzyk K."/>
            <person name="Murdoch R.W."/>
            <person name="Higgins S."/>
            <person name="Loffler F."/>
        </authorList>
    </citation>
    <scope>NUCLEOTIDE SEQUENCE</scope>
</reference>